<dbReference type="AlphaFoldDB" id="A0A8T0A309"/>
<protein>
    <submittedName>
        <fullName evidence="1">Uncharacterized protein</fullName>
    </submittedName>
</protein>
<sequence length="88" mass="10188">MVILNDENMENVDRNENLPVSIEAEIPRLSKAEENCHGLKPIEIIGETWCCETIYFLVKLEDGTSALLLPCDVVKNKYPELYENYRKE</sequence>
<dbReference type="EMBL" id="JABEBT010000002">
    <property type="protein sequence ID" value="KAF7639930.1"/>
    <property type="molecule type" value="Genomic_DNA"/>
</dbReference>
<gene>
    <name evidence="1" type="ORF">Mgra_00000369</name>
</gene>
<dbReference type="Gene3D" id="2.40.50.40">
    <property type="match status" value="1"/>
</dbReference>
<evidence type="ECO:0000313" key="1">
    <source>
        <dbReference type="EMBL" id="KAF7639930.1"/>
    </source>
</evidence>
<proteinExistence type="predicted"/>
<evidence type="ECO:0000313" key="2">
    <source>
        <dbReference type="Proteomes" id="UP000605970"/>
    </source>
</evidence>
<name>A0A8T0A309_9BILA</name>
<comment type="caution">
    <text evidence="1">The sequence shown here is derived from an EMBL/GenBank/DDBJ whole genome shotgun (WGS) entry which is preliminary data.</text>
</comment>
<dbReference type="OrthoDB" id="5884955at2759"/>
<dbReference type="Proteomes" id="UP000605970">
    <property type="component" value="Unassembled WGS sequence"/>
</dbReference>
<accession>A0A8T0A309</accession>
<keyword evidence="2" id="KW-1185">Reference proteome</keyword>
<reference evidence="1" key="1">
    <citation type="journal article" date="2020" name="Ecol. Evol.">
        <title>Genome structure and content of the rice root-knot nematode (Meloidogyne graminicola).</title>
        <authorList>
            <person name="Phan N.T."/>
            <person name="Danchin E.G.J."/>
            <person name="Klopp C."/>
            <person name="Perfus-Barbeoch L."/>
            <person name="Kozlowski D.K."/>
            <person name="Koutsovoulos G.D."/>
            <person name="Lopez-Roques C."/>
            <person name="Bouchez O."/>
            <person name="Zahm M."/>
            <person name="Besnard G."/>
            <person name="Bellafiore S."/>
        </authorList>
    </citation>
    <scope>NUCLEOTIDE SEQUENCE</scope>
    <source>
        <strain evidence="1">VN-18</strain>
    </source>
</reference>
<organism evidence="1 2">
    <name type="scientific">Meloidogyne graminicola</name>
    <dbReference type="NCBI Taxonomy" id="189291"/>
    <lineage>
        <taxon>Eukaryota</taxon>
        <taxon>Metazoa</taxon>
        <taxon>Ecdysozoa</taxon>
        <taxon>Nematoda</taxon>
        <taxon>Chromadorea</taxon>
        <taxon>Rhabditida</taxon>
        <taxon>Tylenchina</taxon>
        <taxon>Tylenchomorpha</taxon>
        <taxon>Tylenchoidea</taxon>
        <taxon>Meloidogynidae</taxon>
        <taxon>Meloidogyninae</taxon>
        <taxon>Meloidogyne</taxon>
    </lineage>
</organism>